<keyword evidence="7" id="KW-1185">Reference proteome</keyword>
<reference evidence="6" key="1">
    <citation type="submission" date="2018-05" db="EMBL/GenBank/DDBJ databases">
        <title>Draft genome of Mucuna pruriens seed.</title>
        <authorList>
            <person name="Nnadi N.E."/>
            <person name="Vos R."/>
            <person name="Hasami M.H."/>
            <person name="Devisetty U.K."/>
            <person name="Aguiy J.C."/>
        </authorList>
    </citation>
    <scope>NUCLEOTIDE SEQUENCE [LARGE SCALE GENOMIC DNA]</scope>
    <source>
        <strain evidence="6">JCA_2017</strain>
    </source>
</reference>
<dbReference type="CDD" id="cd19821">
    <property type="entry name" value="Bbox1_BBX-like"/>
    <property type="match status" value="1"/>
</dbReference>
<dbReference type="PANTHER" id="PTHR31717">
    <property type="entry name" value="ZINC FINGER PROTEIN CONSTANS-LIKE 10"/>
    <property type="match status" value="1"/>
</dbReference>
<dbReference type="STRING" id="157652.A0A371HK72"/>
<evidence type="ECO:0000259" key="5">
    <source>
        <dbReference type="SMART" id="SM00336"/>
    </source>
</evidence>
<feature type="compositionally biased region" description="Polar residues" evidence="4">
    <location>
        <begin position="116"/>
        <end position="125"/>
    </location>
</feature>
<dbReference type="Pfam" id="PF00643">
    <property type="entry name" value="zf-B_box"/>
    <property type="match status" value="1"/>
</dbReference>
<dbReference type="OrthoDB" id="1432906at2759"/>
<keyword evidence="2" id="KW-0863">Zinc-finger</keyword>
<evidence type="ECO:0000313" key="6">
    <source>
        <dbReference type="EMBL" id="RDY03201.1"/>
    </source>
</evidence>
<evidence type="ECO:0000256" key="4">
    <source>
        <dbReference type="SAM" id="MobiDB-lite"/>
    </source>
</evidence>
<protein>
    <submittedName>
        <fullName evidence="6">B-box domain protein 30</fullName>
    </submittedName>
</protein>
<feature type="domain" description="B box-type" evidence="5">
    <location>
        <begin position="1"/>
        <end position="46"/>
    </location>
</feature>
<feature type="compositionally biased region" description="Basic and acidic residues" evidence="4">
    <location>
        <begin position="99"/>
        <end position="108"/>
    </location>
</feature>
<dbReference type="InterPro" id="IPR000315">
    <property type="entry name" value="Znf_B-box"/>
</dbReference>
<keyword evidence="3" id="KW-0862">Zinc</keyword>
<evidence type="ECO:0000256" key="3">
    <source>
        <dbReference type="ARBA" id="ARBA00022833"/>
    </source>
</evidence>
<comment type="caution">
    <text evidence="6">The sequence shown here is derived from an EMBL/GenBank/DDBJ whole genome shotgun (WGS) entry which is preliminary data.</text>
</comment>
<evidence type="ECO:0000256" key="2">
    <source>
        <dbReference type="ARBA" id="ARBA00022771"/>
    </source>
</evidence>
<dbReference type="EMBL" id="QJKJ01002362">
    <property type="protein sequence ID" value="RDY03201.1"/>
    <property type="molecule type" value="Genomic_DNA"/>
</dbReference>
<proteinExistence type="predicted"/>
<gene>
    <name evidence="6" type="primary">MIP1A</name>
    <name evidence="6" type="ORF">CR513_13245</name>
</gene>
<accession>A0A371HK72</accession>
<organism evidence="6 7">
    <name type="scientific">Mucuna pruriens</name>
    <name type="common">Velvet bean</name>
    <name type="synonym">Dolichos pruriens</name>
    <dbReference type="NCBI Taxonomy" id="157652"/>
    <lineage>
        <taxon>Eukaryota</taxon>
        <taxon>Viridiplantae</taxon>
        <taxon>Streptophyta</taxon>
        <taxon>Embryophyta</taxon>
        <taxon>Tracheophyta</taxon>
        <taxon>Spermatophyta</taxon>
        <taxon>Magnoliopsida</taxon>
        <taxon>eudicotyledons</taxon>
        <taxon>Gunneridae</taxon>
        <taxon>Pentapetalae</taxon>
        <taxon>rosids</taxon>
        <taxon>fabids</taxon>
        <taxon>Fabales</taxon>
        <taxon>Fabaceae</taxon>
        <taxon>Papilionoideae</taxon>
        <taxon>50 kb inversion clade</taxon>
        <taxon>NPAAA clade</taxon>
        <taxon>indigoferoid/millettioid clade</taxon>
        <taxon>Phaseoleae</taxon>
        <taxon>Mucuna</taxon>
    </lineage>
</organism>
<dbReference type="Proteomes" id="UP000257109">
    <property type="component" value="Unassembled WGS sequence"/>
</dbReference>
<name>A0A371HK72_MUCPR</name>
<dbReference type="PANTHER" id="PTHR31717:SF116">
    <property type="entry name" value="B-BOX TYPE ZINC FINGER PROTEIN"/>
    <property type="match status" value="1"/>
</dbReference>
<feature type="non-terminal residue" evidence="6">
    <location>
        <position position="1"/>
    </location>
</feature>
<sequence>MEESCALCEKKAMIHCDSDQAKLCRDCDEKVHSVNFLVAKHSRVLLCCSCYSPTPWKASGTKLTPTVSFCHSCTANPHARLNQVNNNVQHHRDFVEGDGKHEFHNVSDHDEEVPMSSDSATSPHSADSHDEEVVCSSAKIPSAALINDAESTSMSIQGDM</sequence>
<feature type="region of interest" description="Disordered" evidence="4">
    <location>
        <begin position="99"/>
        <end position="133"/>
    </location>
</feature>
<evidence type="ECO:0000256" key="1">
    <source>
        <dbReference type="ARBA" id="ARBA00022723"/>
    </source>
</evidence>
<evidence type="ECO:0000313" key="7">
    <source>
        <dbReference type="Proteomes" id="UP000257109"/>
    </source>
</evidence>
<dbReference type="AlphaFoldDB" id="A0A371HK72"/>
<keyword evidence="1" id="KW-0479">Metal-binding</keyword>
<dbReference type="InterPro" id="IPR049808">
    <property type="entry name" value="CONSTANS-like_Bbox1"/>
</dbReference>
<dbReference type="GO" id="GO:0008270">
    <property type="term" value="F:zinc ion binding"/>
    <property type="evidence" value="ECO:0007669"/>
    <property type="project" value="UniProtKB-KW"/>
</dbReference>
<dbReference type="SMART" id="SM00336">
    <property type="entry name" value="BBOX"/>
    <property type="match status" value="1"/>
</dbReference>